<feature type="transmembrane region" description="Helical" evidence="8">
    <location>
        <begin position="60"/>
        <end position="82"/>
    </location>
</feature>
<proteinExistence type="inferred from homology"/>
<sequence>MDHDLLMIFGVAAAAALASPLGGLAAIVTRPSSLVLSIAVGFAAGVLMGTFAFEMMPKSLELASVPLIVAGFLIGLGAVYGLDLYVNRWHMAGNAADEKPAVDRLHKRRRPRGSGVSVLAGGTSAEEVIEGITIGIGAAFEPKTAVIVALAICIDNFSEGMSIGELSLSETQKNAKWRIIGWTSLIGLAVFVAALAGWYFLSGLSETVIGILFAAGTGGMFYLTITDLVPEAEAHHFQQSAAIANAAGFLLMMTLSRMT</sequence>
<dbReference type="GO" id="GO:0005886">
    <property type="term" value="C:plasma membrane"/>
    <property type="evidence" value="ECO:0007669"/>
    <property type="project" value="UniProtKB-SubCell"/>
</dbReference>
<keyword evidence="4 8" id="KW-0812">Transmembrane</keyword>
<feature type="transmembrane region" description="Helical" evidence="8">
    <location>
        <begin position="179"/>
        <end position="201"/>
    </location>
</feature>
<evidence type="ECO:0000256" key="2">
    <source>
        <dbReference type="ARBA" id="ARBA00006939"/>
    </source>
</evidence>
<dbReference type="Pfam" id="PF02535">
    <property type="entry name" value="Zip"/>
    <property type="match status" value="1"/>
</dbReference>
<reference evidence="10" key="1">
    <citation type="submission" date="2016-05" db="EMBL/GenBank/DDBJ databases">
        <authorList>
            <person name="Li Y."/>
        </authorList>
    </citation>
    <scope>NUCLEOTIDE SEQUENCE [LARGE SCALE GENOMIC DNA]</scope>
    <source>
        <strain evidence="10">YIC4027</strain>
    </source>
</reference>
<comment type="similarity">
    <text evidence="2">Belongs to the ZIP transporter (TC 2.A.5) family.</text>
</comment>
<feature type="transmembrane region" description="Helical" evidence="8">
    <location>
        <begin position="35"/>
        <end position="53"/>
    </location>
</feature>
<dbReference type="RefSeq" id="WP_069457544.1">
    <property type="nucleotide sequence ID" value="NZ_CP034910.1"/>
</dbReference>
<evidence type="ECO:0000313" key="9">
    <source>
        <dbReference type="EMBL" id="ODR92232.1"/>
    </source>
</evidence>
<organism evidence="9 10">
    <name type="scientific">Sinorhizobium alkalisoli</name>
    <dbReference type="NCBI Taxonomy" id="1752398"/>
    <lineage>
        <taxon>Bacteria</taxon>
        <taxon>Pseudomonadati</taxon>
        <taxon>Pseudomonadota</taxon>
        <taxon>Alphaproteobacteria</taxon>
        <taxon>Hyphomicrobiales</taxon>
        <taxon>Rhizobiaceae</taxon>
        <taxon>Sinorhizobium/Ensifer group</taxon>
        <taxon>Sinorhizobium</taxon>
    </lineage>
</organism>
<dbReference type="STRING" id="1752398.A8M32_06195"/>
<keyword evidence="6 8" id="KW-1133">Transmembrane helix</keyword>
<keyword evidence="10" id="KW-1185">Reference proteome</keyword>
<dbReference type="AlphaFoldDB" id="A0A1E3VF70"/>
<protein>
    <submittedName>
        <fullName evidence="9">Zinc/iron permease</fullName>
    </submittedName>
</protein>
<evidence type="ECO:0000256" key="3">
    <source>
        <dbReference type="ARBA" id="ARBA00022475"/>
    </source>
</evidence>
<feature type="transmembrane region" description="Helical" evidence="8">
    <location>
        <begin position="208"/>
        <end position="225"/>
    </location>
</feature>
<dbReference type="Proteomes" id="UP000094342">
    <property type="component" value="Unassembled WGS sequence"/>
</dbReference>
<dbReference type="GO" id="GO:0005385">
    <property type="term" value="F:zinc ion transmembrane transporter activity"/>
    <property type="evidence" value="ECO:0007669"/>
    <property type="project" value="TreeGrafter"/>
</dbReference>
<evidence type="ECO:0000256" key="1">
    <source>
        <dbReference type="ARBA" id="ARBA00004651"/>
    </source>
</evidence>
<dbReference type="OrthoDB" id="7355907at2"/>
<evidence type="ECO:0000256" key="6">
    <source>
        <dbReference type="ARBA" id="ARBA00022989"/>
    </source>
</evidence>
<accession>A0A1E3VF70</accession>
<evidence type="ECO:0000256" key="7">
    <source>
        <dbReference type="ARBA" id="ARBA00023136"/>
    </source>
</evidence>
<evidence type="ECO:0000256" key="5">
    <source>
        <dbReference type="ARBA" id="ARBA00022833"/>
    </source>
</evidence>
<dbReference type="EMBL" id="LYBW01000047">
    <property type="protein sequence ID" value="ODR92232.1"/>
    <property type="molecule type" value="Genomic_DNA"/>
</dbReference>
<dbReference type="PANTHER" id="PTHR11040">
    <property type="entry name" value="ZINC/IRON TRANSPORTER"/>
    <property type="match status" value="1"/>
</dbReference>
<keyword evidence="7 8" id="KW-0472">Membrane</keyword>
<comment type="caution">
    <text evidence="9">The sequence shown here is derived from an EMBL/GenBank/DDBJ whole genome shotgun (WGS) entry which is preliminary data.</text>
</comment>
<evidence type="ECO:0000313" key="10">
    <source>
        <dbReference type="Proteomes" id="UP000094342"/>
    </source>
</evidence>
<dbReference type="PANTHER" id="PTHR11040:SF211">
    <property type="entry name" value="ZINC TRANSPORTER ZIP11"/>
    <property type="match status" value="1"/>
</dbReference>
<dbReference type="InterPro" id="IPR003689">
    <property type="entry name" value="ZIP"/>
</dbReference>
<keyword evidence="5" id="KW-0862">Zinc</keyword>
<evidence type="ECO:0000256" key="8">
    <source>
        <dbReference type="SAM" id="Phobius"/>
    </source>
</evidence>
<comment type="subcellular location">
    <subcellularLocation>
        <location evidence="1">Cell membrane</location>
        <topology evidence="1">Multi-pass membrane protein</topology>
    </subcellularLocation>
</comment>
<keyword evidence="3" id="KW-1003">Cell membrane</keyword>
<gene>
    <name evidence="9" type="ORF">A8M32_06195</name>
</gene>
<name>A0A1E3VF70_9HYPH</name>
<evidence type="ECO:0000256" key="4">
    <source>
        <dbReference type="ARBA" id="ARBA00022692"/>
    </source>
</evidence>